<dbReference type="InterPro" id="IPR041492">
    <property type="entry name" value="HAD_2"/>
</dbReference>
<dbReference type="PRINTS" id="PR00413">
    <property type="entry name" value="HADHALOGNASE"/>
</dbReference>
<keyword evidence="2" id="KW-0378">Hydrolase</keyword>
<gene>
    <name evidence="3" type="ORF">LGQ90_12285</name>
</gene>
<comment type="similarity">
    <text evidence="1">Belongs to the HAD-like hydrolase superfamily. S-2-haloalkanoic acid dehalogenase family.</text>
</comment>
<dbReference type="Proteomes" id="UP001139414">
    <property type="component" value="Unassembled WGS sequence"/>
</dbReference>
<keyword evidence="4" id="KW-1185">Reference proteome</keyword>
<evidence type="ECO:0000313" key="4">
    <source>
        <dbReference type="Proteomes" id="UP001139414"/>
    </source>
</evidence>
<evidence type="ECO:0000313" key="3">
    <source>
        <dbReference type="EMBL" id="MCB7482042.1"/>
    </source>
</evidence>
<dbReference type="AlphaFoldDB" id="A0A9X1LKK2"/>
<reference evidence="3" key="1">
    <citation type="submission" date="2021-10" db="EMBL/GenBank/DDBJ databases">
        <title>Gramella sp. ASW11-100T, isolated from marine sediment.</title>
        <authorList>
            <person name="Xia C."/>
        </authorList>
    </citation>
    <scope>NUCLEOTIDE SEQUENCE</scope>
    <source>
        <strain evidence="3">ASW11-100</strain>
    </source>
</reference>
<sequence length="225" mass="25244">MEKVKTLIFDVNETLLDLSPLKASINNALNNEQAANIWFAELLQYSLVDSITDTYHDFSEIAAAVLKMNTEKHNKDFSDEEIRDILKPITRLNAYPEVGEGLERLKKKGFQLIAFSNGKPAVLNEQIEFAGLTKYFDKILSVEAVKKYKPHPETYSYVLKEANSEAENTMMVAAHGWDITGAMRAGLKTAFIQRPGKFIFPLAGKPTLETANIMTLAEELINQSV</sequence>
<name>A0A9X1LKK2_9FLAO</name>
<dbReference type="SUPFAM" id="SSF56784">
    <property type="entry name" value="HAD-like"/>
    <property type="match status" value="1"/>
</dbReference>
<dbReference type="Gene3D" id="3.40.50.1000">
    <property type="entry name" value="HAD superfamily/HAD-like"/>
    <property type="match status" value="1"/>
</dbReference>
<organism evidence="3 4">
    <name type="scientific">Christiangramia sediminis</name>
    <dbReference type="NCBI Taxonomy" id="2881336"/>
    <lineage>
        <taxon>Bacteria</taxon>
        <taxon>Pseudomonadati</taxon>
        <taxon>Bacteroidota</taxon>
        <taxon>Flavobacteriia</taxon>
        <taxon>Flavobacteriales</taxon>
        <taxon>Flavobacteriaceae</taxon>
        <taxon>Christiangramia</taxon>
    </lineage>
</organism>
<dbReference type="InterPro" id="IPR023198">
    <property type="entry name" value="PGP-like_dom2"/>
</dbReference>
<dbReference type="Gene3D" id="1.10.150.240">
    <property type="entry name" value="Putative phosphatase, domain 2"/>
    <property type="match status" value="1"/>
</dbReference>
<accession>A0A9X1LKK2</accession>
<dbReference type="PANTHER" id="PTHR43316">
    <property type="entry name" value="HYDROLASE, HALOACID DELAHOGENASE-RELATED"/>
    <property type="match status" value="1"/>
</dbReference>
<comment type="caution">
    <text evidence="3">The sequence shown here is derived from an EMBL/GenBank/DDBJ whole genome shotgun (WGS) entry which is preliminary data.</text>
</comment>
<dbReference type="RefSeq" id="WP_229341450.1">
    <property type="nucleotide sequence ID" value="NZ_JAJBZG010000005.1"/>
</dbReference>
<dbReference type="InterPro" id="IPR051540">
    <property type="entry name" value="S-2-haloacid_dehalogenase"/>
</dbReference>
<evidence type="ECO:0000256" key="2">
    <source>
        <dbReference type="ARBA" id="ARBA00022801"/>
    </source>
</evidence>
<dbReference type="InterPro" id="IPR036412">
    <property type="entry name" value="HAD-like_sf"/>
</dbReference>
<dbReference type="Pfam" id="PF13419">
    <property type="entry name" value="HAD_2"/>
    <property type="match status" value="1"/>
</dbReference>
<proteinExistence type="inferred from homology"/>
<evidence type="ECO:0000256" key="1">
    <source>
        <dbReference type="ARBA" id="ARBA00008106"/>
    </source>
</evidence>
<dbReference type="InterPro" id="IPR006439">
    <property type="entry name" value="HAD-SF_hydro_IA"/>
</dbReference>
<dbReference type="GO" id="GO:0019120">
    <property type="term" value="F:hydrolase activity, acting on acid halide bonds, in C-halide compounds"/>
    <property type="evidence" value="ECO:0007669"/>
    <property type="project" value="InterPro"/>
</dbReference>
<protein>
    <submittedName>
        <fullName evidence="3">Haloacid dehalogenase type II</fullName>
    </submittedName>
</protein>
<dbReference type="EMBL" id="JAJBZG010000005">
    <property type="protein sequence ID" value="MCB7482042.1"/>
    <property type="molecule type" value="Genomic_DNA"/>
</dbReference>
<dbReference type="CDD" id="cd02588">
    <property type="entry name" value="HAD_L2-DEX"/>
    <property type="match status" value="1"/>
</dbReference>
<dbReference type="SFLD" id="SFLDS00003">
    <property type="entry name" value="Haloacid_Dehalogenase"/>
    <property type="match status" value="1"/>
</dbReference>
<dbReference type="NCBIfam" id="TIGR01428">
    <property type="entry name" value="HAD_type_II"/>
    <property type="match status" value="1"/>
</dbReference>
<dbReference type="NCBIfam" id="TIGR01493">
    <property type="entry name" value="HAD-SF-IA-v2"/>
    <property type="match status" value="1"/>
</dbReference>
<dbReference type="SFLD" id="SFLDG01129">
    <property type="entry name" value="C1.5:_HAD__Beta-PGM__Phosphata"/>
    <property type="match status" value="1"/>
</dbReference>
<dbReference type="InterPro" id="IPR023214">
    <property type="entry name" value="HAD_sf"/>
</dbReference>
<dbReference type="InterPro" id="IPR006328">
    <property type="entry name" value="2-HAD"/>
</dbReference>
<dbReference type="PANTHER" id="PTHR43316:SF3">
    <property type="entry name" value="HALOACID DEHALOGENASE, TYPE II (AFU_ORTHOLOGUE AFUA_2G07750)-RELATED"/>
    <property type="match status" value="1"/>
</dbReference>